<dbReference type="KEGG" id="ifn:GM661_00465"/>
<dbReference type="Pfam" id="PF13384">
    <property type="entry name" value="HTH_23"/>
    <property type="match status" value="1"/>
</dbReference>
<organism evidence="1 2">
    <name type="scientific">Iocasia fonsfrigidae</name>
    <dbReference type="NCBI Taxonomy" id="2682810"/>
    <lineage>
        <taxon>Bacteria</taxon>
        <taxon>Bacillati</taxon>
        <taxon>Bacillota</taxon>
        <taxon>Clostridia</taxon>
        <taxon>Halanaerobiales</taxon>
        <taxon>Halanaerobiaceae</taxon>
        <taxon>Iocasia</taxon>
    </lineage>
</organism>
<dbReference type="RefSeq" id="WP_230868264.1">
    <property type="nucleotide sequence ID" value="NZ_CP046640.1"/>
</dbReference>
<dbReference type="InterPro" id="IPR009057">
    <property type="entry name" value="Homeodomain-like_sf"/>
</dbReference>
<accession>A0A8A7K4C0</accession>
<dbReference type="EMBL" id="CP046640">
    <property type="protein sequence ID" value="QTL96546.1"/>
    <property type="molecule type" value="Genomic_DNA"/>
</dbReference>
<name>A0A8A7K4C0_9FIRM</name>
<dbReference type="InterPro" id="IPR006523">
    <property type="entry name" value="RinA"/>
</dbReference>
<evidence type="ECO:0000313" key="2">
    <source>
        <dbReference type="Proteomes" id="UP000665020"/>
    </source>
</evidence>
<dbReference type="Proteomes" id="UP000665020">
    <property type="component" value="Chromosome"/>
</dbReference>
<dbReference type="SUPFAM" id="SSF46689">
    <property type="entry name" value="Homeodomain-like"/>
    <property type="match status" value="1"/>
</dbReference>
<dbReference type="NCBIfam" id="TIGR01636">
    <property type="entry name" value="phage_rinA"/>
    <property type="match status" value="1"/>
</dbReference>
<sequence length="143" mass="17064">MTIKAGLDNSVFRFVEHELYNYQETIKDLKEINHDDIETKSSGNLLPYDRYSSNRSYPWGSSTEDCGIDLITNKIAYRMKRTIEAIGRAKKRLDDEKKELFRLKYQKGMSWQQITIEINISRRTYYRWRDEIVYITAEEMGLC</sequence>
<dbReference type="AlphaFoldDB" id="A0A8A7K4C0"/>
<proteinExistence type="predicted"/>
<keyword evidence="2" id="KW-1185">Reference proteome</keyword>
<evidence type="ECO:0000313" key="1">
    <source>
        <dbReference type="EMBL" id="QTL96546.1"/>
    </source>
</evidence>
<gene>
    <name evidence="1" type="ORF">GM661_00465</name>
</gene>
<reference evidence="1" key="1">
    <citation type="submission" date="2019-12" db="EMBL/GenBank/DDBJ databases">
        <authorList>
            <person name="zhang j."/>
            <person name="sun C.M."/>
        </authorList>
    </citation>
    <scope>NUCLEOTIDE SEQUENCE</scope>
    <source>
        <strain evidence="1">NS-1</strain>
    </source>
</reference>
<protein>
    <submittedName>
        <fullName evidence="1">DUF1492 domain-containing protein</fullName>
    </submittedName>
</protein>